<dbReference type="AlphaFoldDB" id="A0A1G9Z558"/>
<keyword evidence="2" id="KW-1185">Reference proteome</keyword>
<protein>
    <submittedName>
        <fullName evidence="1">Uncharacterized protein</fullName>
    </submittedName>
</protein>
<organism evidence="1 2">
    <name type="scientific">Actinacidiphila guanduensis</name>
    <dbReference type="NCBI Taxonomy" id="310781"/>
    <lineage>
        <taxon>Bacteria</taxon>
        <taxon>Bacillati</taxon>
        <taxon>Actinomycetota</taxon>
        <taxon>Actinomycetes</taxon>
        <taxon>Kitasatosporales</taxon>
        <taxon>Streptomycetaceae</taxon>
        <taxon>Actinacidiphila</taxon>
    </lineage>
</organism>
<dbReference type="EMBL" id="FNIE01000003">
    <property type="protein sequence ID" value="SDN16470.1"/>
    <property type="molecule type" value="Genomic_DNA"/>
</dbReference>
<proteinExistence type="predicted"/>
<dbReference type="Proteomes" id="UP000199341">
    <property type="component" value="Unassembled WGS sequence"/>
</dbReference>
<dbReference type="InterPro" id="IPR046300">
    <property type="entry name" value="DUF6415"/>
</dbReference>
<dbReference type="OrthoDB" id="4333682at2"/>
<evidence type="ECO:0000313" key="2">
    <source>
        <dbReference type="Proteomes" id="UP000199341"/>
    </source>
</evidence>
<dbReference type="STRING" id="310781.SAMN05216259_10314"/>
<reference evidence="1 2" key="1">
    <citation type="submission" date="2016-10" db="EMBL/GenBank/DDBJ databases">
        <authorList>
            <person name="de Groot N.N."/>
        </authorList>
    </citation>
    <scope>NUCLEOTIDE SEQUENCE [LARGE SCALE GENOMIC DNA]</scope>
    <source>
        <strain evidence="1 2">CGMCC 4.2022</strain>
    </source>
</reference>
<evidence type="ECO:0000313" key="1">
    <source>
        <dbReference type="EMBL" id="SDN16470.1"/>
    </source>
</evidence>
<dbReference type="Pfam" id="PF19979">
    <property type="entry name" value="DUF6415"/>
    <property type="match status" value="1"/>
</dbReference>
<gene>
    <name evidence="1" type="ORF">SAMN05216259_10314</name>
</gene>
<accession>A0A1G9Z558</accession>
<dbReference type="RefSeq" id="WP_143031647.1">
    <property type="nucleotide sequence ID" value="NZ_FNIE01000003.1"/>
</dbReference>
<sequence>MSHNTLAPEVTVATEVYADPLATVADNSPRAKARVLAGLRQRFLLETPSTPNVELIFEDLDAVLGEYGGDLTAAEIADIRPRLHAALRRIVFVSQQPASGVSQHRFDASLRLLTERFPADFTAALGHLRRLAMAVSDLLDELLEDLP</sequence>
<name>A0A1G9Z558_9ACTN</name>